<dbReference type="Pfam" id="PF07690">
    <property type="entry name" value="MFS_1"/>
    <property type="match status" value="1"/>
</dbReference>
<keyword evidence="9" id="KW-1185">Reference proteome</keyword>
<feature type="transmembrane region" description="Helical" evidence="6">
    <location>
        <begin position="107"/>
        <end position="124"/>
    </location>
</feature>
<reference evidence="9" key="2">
    <citation type="submission" date="2012-01" db="EMBL/GenBank/DDBJ databases">
        <title>Noncontiguous Finished sequence of chromosome of Saccharomonospora glauca K62.</title>
        <authorList>
            <consortium name="US DOE Joint Genome Institute"/>
            <person name="Lucas S."/>
            <person name="Han J."/>
            <person name="Lapidus A."/>
            <person name="Cheng J.-F."/>
            <person name="Goodwin L."/>
            <person name="Pitluck S."/>
            <person name="Peters L."/>
            <person name="Mikhailova N."/>
            <person name="Held B."/>
            <person name="Detter J.C."/>
            <person name="Han C."/>
            <person name="Tapia R."/>
            <person name="Land M."/>
            <person name="Hauser L."/>
            <person name="Kyrpides N."/>
            <person name="Ivanova N."/>
            <person name="Pagani I."/>
            <person name="Brambilla E.-M."/>
            <person name="Klenk H.-P."/>
            <person name="Woyke T."/>
        </authorList>
    </citation>
    <scope>NUCLEOTIDE SEQUENCE [LARGE SCALE GENOMIC DNA]</scope>
    <source>
        <strain evidence="9">K62</strain>
    </source>
</reference>
<dbReference type="AlphaFoldDB" id="I1D4K7"/>
<reference evidence="8 9" key="1">
    <citation type="submission" date="2011-09" db="EMBL/GenBank/DDBJ databases">
        <authorList>
            <consortium name="US DOE Joint Genome Institute (JGI-PGF)"/>
            <person name="Lucas S."/>
            <person name="Han J."/>
            <person name="Lapidus A."/>
            <person name="Cheng J.-F."/>
            <person name="Goodwin L."/>
            <person name="Pitluck S."/>
            <person name="Peters L."/>
            <person name="Land M.L."/>
            <person name="Hauser L."/>
            <person name="Brambilla E."/>
            <person name="Klenk H.-P."/>
            <person name="Woyke T.J."/>
        </authorList>
    </citation>
    <scope>NUCLEOTIDE SEQUENCE [LARGE SCALE GENOMIC DNA]</scope>
    <source>
        <strain evidence="8 9">K62</strain>
    </source>
</reference>
<dbReference type="PROSITE" id="PS50850">
    <property type="entry name" value="MFS"/>
    <property type="match status" value="1"/>
</dbReference>
<dbReference type="PANTHER" id="PTHR43124:SF10">
    <property type="entry name" value="PURINE EFFLUX PUMP PBUE"/>
    <property type="match status" value="1"/>
</dbReference>
<protein>
    <submittedName>
        <fullName evidence="8">Arabinose efflux permease family protein</fullName>
    </submittedName>
</protein>
<gene>
    <name evidence="8" type="ORF">SacglDRAFT_03013</name>
</gene>
<feature type="transmembrane region" description="Helical" evidence="6">
    <location>
        <begin position="335"/>
        <end position="361"/>
    </location>
</feature>
<evidence type="ECO:0000313" key="9">
    <source>
        <dbReference type="Proteomes" id="UP000005087"/>
    </source>
</evidence>
<evidence type="ECO:0000256" key="5">
    <source>
        <dbReference type="ARBA" id="ARBA00023136"/>
    </source>
</evidence>
<dbReference type="GO" id="GO:0022857">
    <property type="term" value="F:transmembrane transporter activity"/>
    <property type="evidence" value="ECO:0007669"/>
    <property type="project" value="InterPro"/>
</dbReference>
<feature type="transmembrane region" description="Helical" evidence="6">
    <location>
        <begin position="81"/>
        <end position="101"/>
    </location>
</feature>
<dbReference type="CDD" id="cd17324">
    <property type="entry name" value="MFS_NepI_like"/>
    <property type="match status" value="1"/>
</dbReference>
<dbReference type="SUPFAM" id="SSF103473">
    <property type="entry name" value="MFS general substrate transporter"/>
    <property type="match status" value="1"/>
</dbReference>
<dbReference type="GO" id="GO:0005886">
    <property type="term" value="C:plasma membrane"/>
    <property type="evidence" value="ECO:0007669"/>
    <property type="project" value="UniProtKB-SubCell"/>
</dbReference>
<keyword evidence="4 6" id="KW-1133">Transmembrane helix</keyword>
<feature type="transmembrane region" description="Helical" evidence="6">
    <location>
        <begin position="301"/>
        <end position="323"/>
    </location>
</feature>
<feature type="transmembrane region" description="Helical" evidence="6">
    <location>
        <begin position="367"/>
        <end position="386"/>
    </location>
</feature>
<dbReference type="Gene3D" id="1.20.1250.20">
    <property type="entry name" value="MFS general substrate transporter like domains"/>
    <property type="match status" value="2"/>
</dbReference>
<dbReference type="InterPro" id="IPR036259">
    <property type="entry name" value="MFS_trans_sf"/>
</dbReference>
<feature type="transmembrane region" description="Helical" evidence="6">
    <location>
        <begin position="164"/>
        <end position="189"/>
    </location>
</feature>
<keyword evidence="5 6" id="KW-0472">Membrane</keyword>
<dbReference type="HOGENOM" id="CLU_001265_61_2_11"/>
<accession>I1D4K7</accession>
<dbReference type="InterPro" id="IPR020846">
    <property type="entry name" value="MFS_dom"/>
</dbReference>
<dbReference type="eggNOG" id="COG2814">
    <property type="taxonomic scope" value="Bacteria"/>
</dbReference>
<sequence length="407" mass="40973">MSAPTSARYPVWLLALFVGMLALGTDEFVISGILPEVAADLGVSLGSAGQLVTAFALAFALGAPVLAFLTDRLDRKKLLTAGLLVFTLANLVVAISDAFALTLGLRVVAGLAAAVVSPTCMAIAGTAAPEGRNGRYLAVVTAGLTVALFTGVPFGSFFGHALSWRATFGLIALVSAVVLVLCHFLTPAVPGGTTTGLAARLSPIRDSRVLFLVGAMFLSGCGGLMFYNYLGGIFTARLNASAANVTAALLIVGLVGVLAVLFGGILTDKTGPRRAATFVLGGHCLALGGLALYLGNTTGSVTLAIFVLVGVWSIFAWALSPVMQAGIMAASPQRAMLAMSLGISGLYGGSAVGAAVGGYLLDQHGPATIPVVGTVFLAVAVVSAVLGTRPVAAATVTNPVATQQPTV</sequence>
<evidence type="ECO:0000259" key="7">
    <source>
        <dbReference type="PROSITE" id="PS50850"/>
    </source>
</evidence>
<dbReference type="InterPro" id="IPR050189">
    <property type="entry name" value="MFS_Efflux_Transporters"/>
</dbReference>
<name>I1D4K7_9PSEU</name>
<dbReference type="Proteomes" id="UP000005087">
    <property type="component" value="Chromosome"/>
</dbReference>
<comment type="subcellular location">
    <subcellularLocation>
        <location evidence="1">Cell membrane</location>
        <topology evidence="1">Multi-pass membrane protein</topology>
    </subcellularLocation>
</comment>
<dbReference type="InterPro" id="IPR011701">
    <property type="entry name" value="MFS"/>
</dbReference>
<dbReference type="RefSeq" id="WP_005465570.1">
    <property type="nucleotide sequence ID" value="NZ_CM001484.1"/>
</dbReference>
<feature type="transmembrane region" description="Helical" evidence="6">
    <location>
        <begin position="48"/>
        <end position="69"/>
    </location>
</feature>
<feature type="domain" description="Major facilitator superfamily (MFS) profile" evidence="7">
    <location>
        <begin position="12"/>
        <end position="391"/>
    </location>
</feature>
<keyword evidence="3 6" id="KW-0812">Transmembrane</keyword>
<evidence type="ECO:0000256" key="3">
    <source>
        <dbReference type="ARBA" id="ARBA00022692"/>
    </source>
</evidence>
<proteinExistence type="predicted"/>
<evidence type="ECO:0000256" key="4">
    <source>
        <dbReference type="ARBA" id="ARBA00022989"/>
    </source>
</evidence>
<feature type="transmembrane region" description="Helical" evidence="6">
    <location>
        <begin position="275"/>
        <end position="295"/>
    </location>
</feature>
<feature type="transmembrane region" description="Helical" evidence="6">
    <location>
        <begin position="209"/>
        <end position="230"/>
    </location>
</feature>
<feature type="transmembrane region" description="Helical" evidence="6">
    <location>
        <begin position="242"/>
        <end position="263"/>
    </location>
</feature>
<dbReference type="PANTHER" id="PTHR43124">
    <property type="entry name" value="PURINE EFFLUX PUMP PBUE"/>
    <property type="match status" value="1"/>
</dbReference>
<dbReference type="EMBL" id="CM001484">
    <property type="protein sequence ID" value="EIE99881.1"/>
    <property type="molecule type" value="Genomic_DNA"/>
</dbReference>
<evidence type="ECO:0000256" key="6">
    <source>
        <dbReference type="SAM" id="Phobius"/>
    </source>
</evidence>
<organism evidence="8 9">
    <name type="scientific">Saccharomonospora glauca K62</name>
    <dbReference type="NCBI Taxonomy" id="928724"/>
    <lineage>
        <taxon>Bacteria</taxon>
        <taxon>Bacillati</taxon>
        <taxon>Actinomycetota</taxon>
        <taxon>Actinomycetes</taxon>
        <taxon>Pseudonocardiales</taxon>
        <taxon>Pseudonocardiaceae</taxon>
        <taxon>Saccharomonospora</taxon>
    </lineage>
</organism>
<evidence type="ECO:0000313" key="8">
    <source>
        <dbReference type="EMBL" id="EIE99881.1"/>
    </source>
</evidence>
<keyword evidence="2" id="KW-1003">Cell membrane</keyword>
<evidence type="ECO:0000256" key="1">
    <source>
        <dbReference type="ARBA" id="ARBA00004651"/>
    </source>
</evidence>
<dbReference type="STRING" id="928724.SacglDRAFT_03013"/>
<feature type="transmembrane region" description="Helical" evidence="6">
    <location>
        <begin position="136"/>
        <end position="158"/>
    </location>
</feature>
<evidence type="ECO:0000256" key="2">
    <source>
        <dbReference type="ARBA" id="ARBA00022475"/>
    </source>
</evidence>